<evidence type="ECO:0000313" key="1">
    <source>
        <dbReference type="EMBL" id="QPX48028.1"/>
    </source>
</evidence>
<dbReference type="GeneID" id="77946233"/>
<organism evidence="1 2">
    <name type="scientific">Synechococcus phage S-SRM01</name>
    <dbReference type="NCBI Taxonomy" id="2781608"/>
    <lineage>
        <taxon>Viruses</taxon>
        <taxon>Duplodnaviria</taxon>
        <taxon>Heunggongvirae</taxon>
        <taxon>Uroviricota</taxon>
        <taxon>Caudoviricetes</taxon>
        <taxon>Pantevenvirales</taxon>
        <taxon>Kyanoviridae</taxon>
        <taxon>Serangoonvirus</taxon>
        <taxon>Serangoonvirus essarone</taxon>
    </lineage>
</organism>
<name>A0A879R3F0_9CAUD</name>
<dbReference type="KEGG" id="vg:77946233"/>
<evidence type="ECO:0000313" key="2">
    <source>
        <dbReference type="Proteomes" id="UP000664915"/>
    </source>
</evidence>
<protein>
    <submittedName>
        <fullName evidence="1">Uncharacterized protein</fullName>
    </submittedName>
</protein>
<sequence>MSERTQEFMNAVWEARNAGADTEEKLVAAILKTAAETVRFYQAQNDLIVLDKNDMLELAKELEE</sequence>
<dbReference type="Proteomes" id="UP000664915">
    <property type="component" value="Segment"/>
</dbReference>
<dbReference type="RefSeq" id="YP_010670038.1">
    <property type="nucleotide sequence ID" value="NC_070963.1"/>
</dbReference>
<keyword evidence="2" id="KW-1185">Reference proteome</keyword>
<dbReference type="EMBL" id="MW015081">
    <property type="protein sequence ID" value="QPX48028.1"/>
    <property type="molecule type" value="Genomic_DNA"/>
</dbReference>
<reference evidence="1" key="1">
    <citation type="submission" date="2020-09" db="EMBL/GenBank/DDBJ databases">
        <authorList>
            <person name="Zhang D."/>
            <person name="Hatherill J.R."/>
            <person name="Ramirez J.F."/>
            <person name="Edinger B."/>
            <person name="Balarin R."/>
            <person name="Sullivan A."/>
            <person name="Humpal K.M."/>
            <person name="Guseva A."/>
            <person name="Butela K.A."/>
            <person name="Garlena R.A."/>
            <person name="Russell D.A."/>
            <person name="Pope W.H."/>
            <person name="Jacobs-Sera D."/>
            <person name="Hatfull G.F."/>
        </authorList>
    </citation>
    <scope>NUCLEOTIDE SEQUENCE</scope>
</reference>
<accession>A0A879R3F0</accession>
<proteinExistence type="predicted"/>